<name>Q2JB67_FRACC</name>
<proteinExistence type="predicted"/>
<keyword evidence="3" id="KW-1185">Reference proteome</keyword>
<dbReference type="GO" id="GO:0004066">
    <property type="term" value="F:asparagine synthase (glutamine-hydrolyzing) activity"/>
    <property type="evidence" value="ECO:0007669"/>
    <property type="project" value="UniProtKB-EC"/>
</dbReference>
<reference evidence="2 3" key="1">
    <citation type="journal article" date="2007" name="Genome Res.">
        <title>Genome characteristics of facultatively symbiotic Frankia sp. strains reflect host range and host plant biogeography.</title>
        <authorList>
            <person name="Normand P."/>
            <person name="Lapierre P."/>
            <person name="Tisa L.S."/>
            <person name="Gogarten J.P."/>
            <person name="Alloisio N."/>
            <person name="Bagnarol E."/>
            <person name="Bassi C.A."/>
            <person name="Berry A.M."/>
            <person name="Bickhart D.M."/>
            <person name="Choisne N."/>
            <person name="Couloux A."/>
            <person name="Cournoyer B."/>
            <person name="Cruveiller S."/>
            <person name="Daubin V."/>
            <person name="Demange N."/>
            <person name="Francino M.P."/>
            <person name="Goltsman E."/>
            <person name="Huang Y."/>
            <person name="Kopp O.R."/>
            <person name="Labarre L."/>
            <person name="Lapidus A."/>
            <person name="Lavire C."/>
            <person name="Marechal J."/>
            <person name="Martinez M."/>
            <person name="Mastronunzio J.E."/>
            <person name="Mullin B.C."/>
            <person name="Niemann J."/>
            <person name="Pujic P."/>
            <person name="Rawnsley T."/>
            <person name="Rouy Z."/>
            <person name="Schenowitz C."/>
            <person name="Sellstedt A."/>
            <person name="Tavares F."/>
            <person name="Tomkins J.P."/>
            <person name="Vallenet D."/>
            <person name="Valverde C."/>
            <person name="Wall L.G."/>
            <person name="Wang Y."/>
            <person name="Medigue C."/>
            <person name="Benson D.R."/>
        </authorList>
    </citation>
    <scope>NUCLEOTIDE SEQUENCE [LARGE SCALE GENOMIC DNA]</scope>
    <source>
        <strain evidence="3">DSM 45818 / CECT 9043 / CcI3</strain>
    </source>
</reference>
<evidence type="ECO:0000313" key="3">
    <source>
        <dbReference type="Proteomes" id="UP000001937"/>
    </source>
</evidence>
<evidence type="ECO:0000259" key="1">
    <source>
        <dbReference type="Pfam" id="PF00733"/>
    </source>
</evidence>
<evidence type="ECO:0000313" key="2">
    <source>
        <dbReference type="EMBL" id="ABD11475.1"/>
    </source>
</evidence>
<dbReference type="AlphaFoldDB" id="Q2JB67"/>
<dbReference type="eggNOG" id="COG0367">
    <property type="taxonomic scope" value="Bacteria"/>
</dbReference>
<dbReference type="Proteomes" id="UP000001937">
    <property type="component" value="Chromosome"/>
</dbReference>
<sequence length="351" mass="37709">MDYARLAARHSGIVHRLMPLGAEHAPYSALDVVPVTDEPAPSTIAHARFSGQLAWMRRTFDTDCHLTGDGGDSLLCSPPIILADLFAIGHSRRAVVETIRWARLRRLPVWPLLRSAHRVSRERRAAALAALATELGGGSSRSTADGDIGWCGIEPLPSWATLQARERARTVASAVAERTDDPTPGSFATVMTGEGMAEVGRSARADIQLAEAAGVALHNPFTDSRVVDTYLSVSLGDRPGPADYKPVLRAAMANLFPARLAERTTKGDFNPDHYQGMRTNLASLHALADGRLAALGLVEPGEFRQTLTMMAAGLPVPFATVEPALAAEVWLRALGDTSDVAWIPRTTESDR</sequence>
<dbReference type="Gene3D" id="3.40.50.620">
    <property type="entry name" value="HUPs"/>
    <property type="match status" value="2"/>
</dbReference>
<dbReference type="NCBIfam" id="NF033561">
    <property type="entry name" value="macrolact_Ik_Al"/>
    <property type="match status" value="1"/>
</dbReference>
<dbReference type="SUPFAM" id="SSF52402">
    <property type="entry name" value="Adenine nucleotide alpha hydrolases-like"/>
    <property type="match status" value="1"/>
</dbReference>
<dbReference type="GO" id="GO:0006529">
    <property type="term" value="P:asparagine biosynthetic process"/>
    <property type="evidence" value="ECO:0007669"/>
    <property type="project" value="InterPro"/>
</dbReference>
<gene>
    <name evidence="2" type="ordered locus">Francci3_2103</name>
</gene>
<dbReference type="InterPro" id="IPR001962">
    <property type="entry name" value="Asn_synthase"/>
</dbReference>
<protein>
    <submittedName>
        <fullName evidence="2">Asparagine synthase (Glutamine-hydrolysing)</fullName>
        <ecNumber evidence="2">6.3.5.4</ecNumber>
    </submittedName>
</protein>
<accession>Q2JB67</accession>
<dbReference type="InterPro" id="IPR014729">
    <property type="entry name" value="Rossmann-like_a/b/a_fold"/>
</dbReference>
<dbReference type="Pfam" id="PF00733">
    <property type="entry name" value="Asn_synthase"/>
    <property type="match status" value="1"/>
</dbReference>
<feature type="domain" description="Asparagine synthetase" evidence="1">
    <location>
        <begin position="2"/>
        <end position="313"/>
    </location>
</feature>
<dbReference type="STRING" id="106370.Francci3_2103"/>
<dbReference type="HOGENOM" id="CLU_787361_0_0_11"/>
<dbReference type="KEGG" id="fra:Francci3_2103"/>
<dbReference type="EMBL" id="CP000249">
    <property type="protein sequence ID" value="ABD11475.1"/>
    <property type="molecule type" value="Genomic_DNA"/>
</dbReference>
<dbReference type="EC" id="6.3.5.4" evidence="2"/>
<keyword evidence="2" id="KW-0436">Ligase</keyword>
<organism evidence="2 3">
    <name type="scientific">Frankia casuarinae (strain DSM 45818 / CECT 9043 / HFP020203 / CcI3)</name>
    <dbReference type="NCBI Taxonomy" id="106370"/>
    <lineage>
        <taxon>Bacteria</taxon>
        <taxon>Bacillati</taxon>
        <taxon>Actinomycetota</taxon>
        <taxon>Actinomycetes</taxon>
        <taxon>Frankiales</taxon>
        <taxon>Frankiaceae</taxon>
        <taxon>Frankia</taxon>
    </lineage>
</organism>